<dbReference type="RefSeq" id="WP_093114604.1">
    <property type="nucleotide sequence ID" value="NZ_FODS01000001.1"/>
</dbReference>
<evidence type="ECO:0000256" key="7">
    <source>
        <dbReference type="ARBA" id="ARBA00022777"/>
    </source>
</evidence>
<dbReference type="EC" id="2.7.6.3" evidence="3"/>
<dbReference type="InterPro" id="IPR035907">
    <property type="entry name" value="Hppk_sf"/>
</dbReference>
<comment type="pathway">
    <text evidence="1">Cofactor biosynthesis; tetrahydrofolate biosynthesis; 2-amino-4-hydroxy-6-hydroxymethyl-7,8-dihydropteridine diphosphate from 7,8-dihydroneopterin triphosphate: step 4/4.</text>
</comment>
<dbReference type="AlphaFoldDB" id="A0A1H8L827"/>
<dbReference type="Pfam" id="PF01288">
    <property type="entry name" value="HPPK"/>
    <property type="match status" value="1"/>
</dbReference>
<evidence type="ECO:0000256" key="8">
    <source>
        <dbReference type="ARBA" id="ARBA00022840"/>
    </source>
</evidence>
<feature type="domain" description="7,8-dihydro-6-hydroxymethylpterin-pyrophosphokinase" evidence="13">
    <location>
        <begin position="7"/>
        <end position="156"/>
    </location>
</feature>
<dbReference type="STRING" id="569882.SAMN04490248_10129"/>
<dbReference type="GO" id="GO:0016301">
    <property type="term" value="F:kinase activity"/>
    <property type="evidence" value="ECO:0007669"/>
    <property type="project" value="UniProtKB-KW"/>
</dbReference>
<evidence type="ECO:0000256" key="3">
    <source>
        <dbReference type="ARBA" id="ARBA00013253"/>
    </source>
</evidence>
<comment type="function">
    <text evidence="10">Catalyzes the transfer of pyrophosphate from adenosine triphosphate (ATP) to 6-hydroxymethyl-7,8-dihydropterin, an enzymatic step in folate biosynthesis pathway.</text>
</comment>
<dbReference type="GO" id="GO:0003848">
    <property type="term" value="F:2-amino-4-hydroxy-6-hydroxymethyldihydropteridine diphosphokinase activity"/>
    <property type="evidence" value="ECO:0007669"/>
    <property type="project" value="UniProtKB-EC"/>
</dbReference>
<name>A0A1H8L827_9RHOB</name>
<reference evidence="14 15" key="1">
    <citation type="submission" date="2016-10" db="EMBL/GenBank/DDBJ databases">
        <authorList>
            <person name="de Groot N.N."/>
        </authorList>
    </citation>
    <scope>NUCLEOTIDE SEQUENCE [LARGE SCALE GENOMIC DNA]</scope>
    <source>
        <strain evidence="14 15">DSM 27842</strain>
    </source>
</reference>
<dbReference type="UniPathway" id="UPA00077">
    <property type="reaction ID" value="UER00155"/>
</dbReference>
<dbReference type="CDD" id="cd00483">
    <property type="entry name" value="HPPK"/>
    <property type="match status" value="1"/>
</dbReference>
<evidence type="ECO:0000256" key="1">
    <source>
        <dbReference type="ARBA" id="ARBA00005051"/>
    </source>
</evidence>
<evidence type="ECO:0000256" key="11">
    <source>
        <dbReference type="ARBA" id="ARBA00029766"/>
    </source>
</evidence>
<accession>A0A1H8L827</accession>
<evidence type="ECO:0000256" key="12">
    <source>
        <dbReference type="ARBA" id="ARBA00033413"/>
    </source>
</evidence>
<proteinExistence type="inferred from homology"/>
<organism evidence="14 15">
    <name type="scientific">Salinihabitans flavidus</name>
    <dbReference type="NCBI Taxonomy" id="569882"/>
    <lineage>
        <taxon>Bacteria</taxon>
        <taxon>Pseudomonadati</taxon>
        <taxon>Pseudomonadota</taxon>
        <taxon>Alphaproteobacteria</taxon>
        <taxon>Rhodobacterales</taxon>
        <taxon>Roseobacteraceae</taxon>
        <taxon>Salinihabitans</taxon>
    </lineage>
</organism>
<dbReference type="OrthoDB" id="9808041at2"/>
<keyword evidence="6" id="KW-0547">Nucleotide-binding</keyword>
<keyword evidence="9" id="KW-0289">Folate biosynthesis</keyword>
<sequence>MCEICLLALGGNLPSQSGDPVQTLAAAVGDLNRGPVRLRKVSRFFSTPCFPPGAGPDYVNAAVEVETALAPRALLDCLHGIEAARGRARVQRWGMRTLDVDLIALGDRVIPTRERFMQWHDLPPDEQVSATPEELILPHPRIQGRAFVLVPLMDIARHWIHPVLGLSVRQMHDALPESDRAAVISL</sequence>
<evidence type="ECO:0000313" key="14">
    <source>
        <dbReference type="EMBL" id="SEO01322.1"/>
    </source>
</evidence>
<dbReference type="Gene3D" id="3.30.70.560">
    <property type="entry name" value="7,8-Dihydro-6-hydroxymethylpterin-pyrophosphokinase HPPK"/>
    <property type="match status" value="1"/>
</dbReference>
<dbReference type="GO" id="GO:0046656">
    <property type="term" value="P:folic acid biosynthetic process"/>
    <property type="evidence" value="ECO:0007669"/>
    <property type="project" value="UniProtKB-KW"/>
</dbReference>
<evidence type="ECO:0000256" key="6">
    <source>
        <dbReference type="ARBA" id="ARBA00022741"/>
    </source>
</evidence>
<dbReference type="PANTHER" id="PTHR43071:SF1">
    <property type="entry name" value="2-AMINO-4-HYDROXY-6-HYDROXYMETHYLDIHYDROPTERIDINE PYROPHOSPHOKINASE"/>
    <property type="match status" value="1"/>
</dbReference>
<protein>
    <recommendedName>
        <fullName evidence="4">2-amino-4-hydroxy-6-hydroxymethyldihydropteridine pyrophosphokinase</fullName>
        <ecNumber evidence="3">2.7.6.3</ecNumber>
    </recommendedName>
    <alternativeName>
        <fullName evidence="11">6-hydroxymethyl-7,8-dihydropterin pyrophosphokinase</fullName>
    </alternativeName>
    <alternativeName>
        <fullName evidence="12">7,8-dihydro-6-hydroxymethylpterin-pyrophosphokinase</fullName>
    </alternativeName>
</protein>
<keyword evidence="8" id="KW-0067">ATP-binding</keyword>
<evidence type="ECO:0000313" key="15">
    <source>
        <dbReference type="Proteomes" id="UP000198893"/>
    </source>
</evidence>
<dbReference type="GO" id="GO:0046654">
    <property type="term" value="P:tetrahydrofolate biosynthetic process"/>
    <property type="evidence" value="ECO:0007669"/>
    <property type="project" value="UniProtKB-UniPathway"/>
</dbReference>
<evidence type="ECO:0000256" key="2">
    <source>
        <dbReference type="ARBA" id="ARBA00005810"/>
    </source>
</evidence>
<dbReference type="NCBIfam" id="TIGR01498">
    <property type="entry name" value="folK"/>
    <property type="match status" value="1"/>
</dbReference>
<keyword evidence="5" id="KW-0808">Transferase</keyword>
<evidence type="ECO:0000256" key="4">
    <source>
        <dbReference type="ARBA" id="ARBA00016218"/>
    </source>
</evidence>
<comment type="similarity">
    <text evidence="2">Belongs to the HPPK family.</text>
</comment>
<keyword evidence="15" id="KW-1185">Reference proteome</keyword>
<evidence type="ECO:0000256" key="10">
    <source>
        <dbReference type="ARBA" id="ARBA00029409"/>
    </source>
</evidence>
<keyword evidence="7 14" id="KW-0418">Kinase</keyword>
<gene>
    <name evidence="14" type="ORF">SAMN04490248_10129</name>
</gene>
<dbReference type="InterPro" id="IPR000550">
    <property type="entry name" value="Hppk"/>
</dbReference>
<evidence type="ECO:0000256" key="9">
    <source>
        <dbReference type="ARBA" id="ARBA00022909"/>
    </source>
</evidence>
<dbReference type="SUPFAM" id="SSF55083">
    <property type="entry name" value="6-hydroxymethyl-7,8-dihydropterin pyrophosphokinase, HPPK"/>
    <property type="match status" value="1"/>
</dbReference>
<dbReference type="PANTHER" id="PTHR43071">
    <property type="entry name" value="2-AMINO-4-HYDROXY-6-HYDROXYMETHYLDIHYDROPTERIDINE PYROPHOSPHOKINASE"/>
    <property type="match status" value="1"/>
</dbReference>
<dbReference type="GO" id="GO:0005524">
    <property type="term" value="F:ATP binding"/>
    <property type="evidence" value="ECO:0007669"/>
    <property type="project" value="UniProtKB-KW"/>
</dbReference>
<dbReference type="EMBL" id="FODS01000001">
    <property type="protein sequence ID" value="SEO01322.1"/>
    <property type="molecule type" value="Genomic_DNA"/>
</dbReference>
<evidence type="ECO:0000259" key="13">
    <source>
        <dbReference type="Pfam" id="PF01288"/>
    </source>
</evidence>
<dbReference type="Proteomes" id="UP000198893">
    <property type="component" value="Unassembled WGS sequence"/>
</dbReference>
<evidence type="ECO:0000256" key="5">
    <source>
        <dbReference type="ARBA" id="ARBA00022679"/>
    </source>
</evidence>